<keyword evidence="4" id="KW-0732">Signal</keyword>
<evidence type="ECO:0000256" key="3">
    <source>
        <dbReference type="ARBA" id="ARBA00022837"/>
    </source>
</evidence>
<dbReference type="SUPFAM" id="SSF51445">
    <property type="entry name" value="(Trans)glycosidases"/>
    <property type="match status" value="1"/>
</dbReference>
<dbReference type="PANTHER" id="PTHR35803">
    <property type="entry name" value="GLUCAN 1,4-ALPHA-GLUCOSIDASE SUSB-RELATED"/>
    <property type="match status" value="1"/>
</dbReference>
<dbReference type="InterPro" id="IPR029483">
    <property type="entry name" value="GH97_C"/>
</dbReference>
<dbReference type="InterPro" id="IPR029486">
    <property type="entry name" value="GH97_N"/>
</dbReference>
<evidence type="ECO:0000313" key="8">
    <source>
        <dbReference type="EMBL" id="EON79053.1"/>
    </source>
</evidence>
<accession>R7ZYB3</accession>
<dbReference type="InterPro" id="IPR019563">
    <property type="entry name" value="GH97_catalytic"/>
</dbReference>
<keyword evidence="9" id="KW-1185">Reference proteome</keyword>
<reference evidence="8 9" key="1">
    <citation type="submission" date="2013-02" db="EMBL/GenBank/DDBJ databases">
        <title>A novel strain isolated from Lonar lake, Maharashtra, India.</title>
        <authorList>
            <person name="Singh A."/>
        </authorList>
    </citation>
    <scope>NUCLEOTIDE SEQUENCE [LARGE SCALE GENOMIC DNA]</scope>
    <source>
        <strain evidence="8 9">AK24</strain>
    </source>
</reference>
<evidence type="ECO:0000259" key="6">
    <source>
        <dbReference type="Pfam" id="PF14508"/>
    </source>
</evidence>
<dbReference type="EC" id="3.2.1.20" evidence="8"/>
<evidence type="ECO:0000313" key="9">
    <source>
        <dbReference type="Proteomes" id="UP000013909"/>
    </source>
</evidence>
<sequence>MMKSRNSSCWVFILALCISSCKYSFDTVELSSPDGMYTFNLDVEDGLAYSVNWNGVSLIEKSALGFRLNDGTLLPAGVTVLKIEKASNNISWKPIYGEQSMYTDHYNEIIVHLNSDGWQGKFALRVRAYNEGVAFRYEINSNEDLQIDKELTEFIFPVDATVWVSAAAQSEIKRHRLSALSIIAERPLLAELSDSVFTAIGEAALVDFARMKFEKDETKANTLVASLEKGDKNQYPVVVPKDGYNTPWRYVMAGKNTAQILQNNYLLLNLNEANKITDTAFIRPGKVIREVTLTTQGGIACVDFAVKHNLQFVEFDAGWYGNEYDDASDATTVTVDPNRSPGPLDLQKVIDYAKDKEIGIILYVNRRALEKQLDDVLSSLKSWGVVGLKYGFVNVGPQKWTSWLHEAVKKAAEHQLMVDVHDEYRPTGYSRTYPNLMTQEGIRGDEESTPNDGVITTIFTRMIAGAGDQTNCYFAPRVTEKMGSHASQMAKVICIYSPWQFLFWYDRPTGAPSRTGGAGGAEGTIPEIDDLQFFDDVPTVWDETKIIEGYPGKYVSIARKNGDKWFLGAIAGTEEYKLSLKLDFLDENTTYEATVYSDDKSLNTRTNVRIENMVVNSKTVFEKNILNQNGLAVIFSPVDQIYTFNRKHL</sequence>
<feature type="domain" description="Glycosyl-hydrolase 97 C-terminal oligomerisation" evidence="7">
    <location>
        <begin position="540"/>
        <end position="635"/>
    </location>
</feature>
<dbReference type="Gene3D" id="2.70.98.10">
    <property type="match status" value="1"/>
</dbReference>
<feature type="signal peptide" evidence="4">
    <location>
        <begin position="1"/>
        <end position="24"/>
    </location>
</feature>
<keyword evidence="8" id="KW-0378">Hydrolase</keyword>
<dbReference type="EMBL" id="AQHR01000020">
    <property type="protein sequence ID" value="EON79053.1"/>
    <property type="molecule type" value="Genomic_DNA"/>
</dbReference>
<evidence type="ECO:0000256" key="1">
    <source>
        <dbReference type="ARBA" id="ARBA00001913"/>
    </source>
</evidence>
<dbReference type="STRING" id="1232681.ADIS_0470"/>
<dbReference type="InterPro" id="IPR014718">
    <property type="entry name" value="GH-type_carb-bd"/>
</dbReference>
<dbReference type="PATRIC" id="fig|1288963.3.peg.468"/>
<dbReference type="Proteomes" id="UP000013909">
    <property type="component" value="Unassembled WGS sequence"/>
</dbReference>
<evidence type="ECO:0000256" key="2">
    <source>
        <dbReference type="ARBA" id="ARBA00011245"/>
    </source>
</evidence>
<dbReference type="GO" id="GO:0004558">
    <property type="term" value="F:alpha-1,4-glucosidase activity"/>
    <property type="evidence" value="ECO:0007669"/>
    <property type="project" value="UniProtKB-EC"/>
</dbReference>
<dbReference type="Pfam" id="PF10566">
    <property type="entry name" value="Glyco_hydro_97"/>
    <property type="match status" value="1"/>
</dbReference>
<comment type="caution">
    <text evidence="8">The sequence shown here is derived from an EMBL/GenBank/DDBJ whole genome shotgun (WGS) entry which is preliminary data.</text>
</comment>
<feature type="chain" id="PRO_5004462028" evidence="4">
    <location>
        <begin position="25"/>
        <end position="649"/>
    </location>
</feature>
<comment type="cofactor">
    <cofactor evidence="1">
        <name>Ca(2+)</name>
        <dbReference type="ChEBI" id="CHEBI:29108"/>
    </cofactor>
</comment>
<proteinExistence type="predicted"/>
<dbReference type="InterPro" id="IPR052720">
    <property type="entry name" value="Glycosyl_hydrolase_97"/>
</dbReference>
<dbReference type="InterPro" id="IPR013785">
    <property type="entry name" value="Aldolase_TIM"/>
</dbReference>
<name>R7ZYB3_9BACT</name>
<evidence type="ECO:0000259" key="5">
    <source>
        <dbReference type="Pfam" id="PF10566"/>
    </source>
</evidence>
<dbReference type="InterPro" id="IPR017853">
    <property type="entry name" value="GH"/>
</dbReference>
<dbReference type="Pfam" id="PF14508">
    <property type="entry name" value="GH97_N"/>
    <property type="match status" value="1"/>
</dbReference>
<gene>
    <name evidence="8" type="ORF">ADIS_0470</name>
</gene>
<evidence type="ECO:0000259" key="7">
    <source>
        <dbReference type="Pfam" id="PF14509"/>
    </source>
</evidence>
<comment type="subunit">
    <text evidence="2">Monomer.</text>
</comment>
<dbReference type="Gene3D" id="3.20.20.70">
    <property type="entry name" value="Aldolase class I"/>
    <property type="match status" value="1"/>
</dbReference>
<protein>
    <submittedName>
        <fullName evidence="8">Alpha-glucosidase</fullName>
        <ecNumber evidence="8">3.2.1.20</ecNumber>
    </submittedName>
</protein>
<keyword evidence="8" id="KW-0326">Glycosidase</keyword>
<dbReference type="PANTHER" id="PTHR35803:SF3">
    <property type="entry name" value="ALPHA-GLUCOSIDASE"/>
    <property type="match status" value="1"/>
</dbReference>
<dbReference type="Pfam" id="PF14509">
    <property type="entry name" value="GH97_C"/>
    <property type="match status" value="1"/>
</dbReference>
<dbReference type="GO" id="GO:0030246">
    <property type="term" value="F:carbohydrate binding"/>
    <property type="evidence" value="ECO:0007669"/>
    <property type="project" value="InterPro"/>
</dbReference>
<feature type="domain" description="Glycosyl-hydrolase 97 catalytic" evidence="5">
    <location>
        <begin position="293"/>
        <end position="442"/>
    </location>
</feature>
<organism evidence="8 9">
    <name type="scientific">Lunatimonas lonarensis</name>
    <dbReference type="NCBI Taxonomy" id="1232681"/>
    <lineage>
        <taxon>Bacteria</taxon>
        <taxon>Pseudomonadati</taxon>
        <taxon>Bacteroidota</taxon>
        <taxon>Cytophagia</taxon>
        <taxon>Cytophagales</taxon>
        <taxon>Cyclobacteriaceae</taxon>
    </lineage>
</organism>
<evidence type="ECO:0000256" key="4">
    <source>
        <dbReference type="SAM" id="SignalP"/>
    </source>
</evidence>
<feature type="domain" description="Glycosyl-hydrolase 97 N-terminal" evidence="6">
    <location>
        <begin position="30"/>
        <end position="272"/>
    </location>
</feature>
<keyword evidence="3" id="KW-0106">Calcium</keyword>
<dbReference type="AlphaFoldDB" id="R7ZYB3"/>